<keyword evidence="6 7" id="KW-0472">Membrane</keyword>
<evidence type="ECO:0000313" key="11">
    <source>
        <dbReference type="Proteomes" id="UP000235363"/>
    </source>
</evidence>
<dbReference type="PANTHER" id="PTHR33932">
    <property type="entry name" value="NA(+)/H(+) ANTIPORTER SUBUNIT B"/>
    <property type="match status" value="1"/>
</dbReference>
<keyword evidence="5 7" id="KW-1133">Transmembrane helix</keyword>
<evidence type="ECO:0000259" key="8">
    <source>
        <dbReference type="Pfam" id="PF04039"/>
    </source>
</evidence>
<evidence type="ECO:0000256" key="5">
    <source>
        <dbReference type="ARBA" id="ARBA00022989"/>
    </source>
</evidence>
<organism evidence="10 11">
    <name type="scientific">Corynebacterium xerosis</name>
    <dbReference type="NCBI Taxonomy" id="1725"/>
    <lineage>
        <taxon>Bacteria</taxon>
        <taxon>Bacillati</taxon>
        <taxon>Actinomycetota</taxon>
        <taxon>Actinomycetes</taxon>
        <taxon>Mycobacteriales</taxon>
        <taxon>Corynebacteriaceae</taxon>
        <taxon>Corynebacterium</taxon>
    </lineage>
</organism>
<keyword evidence="4 7" id="KW-0812">Transmembrane</keyword>
<evidence type="ECO:0000256" key="1">
    <source>
        <dbReference type="ARBA" id="ARBA00004651"/>
    </source>
</evidence>
<evidence type="ECO:0000256" key="7">
    <source>
        <dbReference type="SAM" id="Phobius"/>
    </source>
</evidence>
<name>A0A2N6T090_9CORY</name>
<feature type="transmembrane region" description="Helical" evidence="7">
    <location>
        <begin position="64"/>
        <end position="84"/>
    </location>
</feature>
<feature type="transmembrane region" description="Helical" evidence="7">
    <location>
        <begin position="39"/>
        <end position="58"/>
    </location>
</feature>
<comment type="similarity">
    <text evidence="2">Belongs to the CPA3 antiporters (TC 2.A.63) subunit B family.</text>
</comment>
<feature type="transmembrane region" description="Helical" evidence="7">
    <location>
        <begin position="118"/>
        <end position="139"/>
    </location>
</feature>
<proteinExistence type="inferred from homology"/>
<comment type="caution">
    <text evidence="10">The sequence shown here is derived from an EMBL/GenBank/DDBJ whole genome shotgun (WGS) entry which is preliminary data.</text>
</comment>
<feature type="domain" description="MrpA C-terminal/MbhD" evidence="9">
    <location>
        <begin position="23"/>
        <end position="82"/>
    </location>
</feature>
<evidence type="ECO:0000256" key="4">
    <source>
        <dbReference type="ARBA" id="ARBA00022692"/>
    </source>
</evidence>
<feature type="transmembrane region" description="Helical" evidence="7">
    <location>
        <begin position="273"/>
        <end position="292"/>
    </location>
</feature>
<feature type="transmembrane region" description="Helical" evidence="7">
    <location>
        <begin position="246"/>
        <end position="266"/>
    </location>
</feature>
<feature type="transmembrane region" description="Helical" evidence="7">
    <location>
        <begin position="178"/>
        <end position="199"/>
    </location>
</feature>
<sequence length="338" mass="33808">MAEPAFREVDRVLGVADVAAGVGVLALALGALFARTRPVAVMLFLCAGALMIPTWLRLGTVDMALAEGALGTGILTALLLAVAVDRRSLDDAGGATGHPTGSGGGETPSRWLTGASRVAVMATSIAVIAVPGAALLGTIDARDPAFTWSEPMAAAMPHSGVDYGVTAVLLNFRAVDTLLESAVLLFAAITATAIASAAFGENGTPIRLAAVPGVSWFGNILGPMALLLGGWLLYAGASSAGGAFQAGAVWAGGFVMLHAAGAGWLLRSRRALTVTAVSGVAVFLAAALAGPITGDVWLALGPAWAGVVILAVETALALGIAAALVQLYLVLIGLEVRP</sequence>
<dbReference type="PANTHER" id="PTHR33932:SF4">
    <property type="entry name" value="NA(+)_H(+) ANTIPORTER SUBUNIT B"/>
    <property type="match status" value="1"/>
</dbReference>
<evidence type="ECO:0000256" key="2">
    <source>
        <dbReference type="ARBA" id="ARBA00009425"/>
    </source>
</evidence>
<feature type="domain" description="Na+/H+ antiporter MnhB subunit-related protein" evidence="8">
    <location>
        <begin position="218"/>
        <end position="325"/>
    </location>
</feature>
<dbReference type="Pfam" id="PF13244">
    <property type="entry name" value="MbhD"/>
    <property type="match status" value="1"/>
</dbReference>
<reference evidence="10 11" key="1">
    <citation type="submission" date="2017-09" db="EMBL/GenBank/DDBJ databases">
        <title>Bacterial strain isolated from the female urinary microbiota.</title>
        <authorList>
            <person name="Thomas-White K."/>
            <person name="Kumar N."/>
            <person name="Forster S."/>
            <person name="Putonti C."/>
            <person name="Lawley T."/>
            <person name="Wolfe A.J."/>
        </authorList>
    </citation>
    <scope>NUCLEOTIDE SEQUENCE [LARGE SCALE GENOMIC DNA]</scope>
    <source>
        <strain evidence="10 11">UMB0908</strain>
    </source>
</reference>
<dbReference type="Pfam" id="PF04039">
    <property type="entry name" value="MnhB"/>
    <property type="match status" value="1"/>
</dbReference>
<dbReference type="RefSeq" id="WP_102212378.1">
    <property type="nucleotide sequence ID" value="NZ_PNHF01000007.1"/>
</dbReference>
<keyword evidence="3" id="KW-1003">Cell membrane</keyword>
<feature type="transmembrane region" description="Helical" evidence="7">
    <location>
        <begin position="304"/>
        <end position="331"/>
    </location>
</feature>
<dbReference type="GO" id="GO:0005886">
    <property type="term" value="C:plasma membrane"/>
    <property type="evidence" value="ECO:0007669"/>
    <property type="project" value="UniProtKB-SubCell"/>
</dbReference>
<comment type="subcellular location">
    <subcellularLocation>
        <location evidence="1">Cell membrane</location>
        <topology evidence="1">Multi-pass membrane protein</topology>
    </subcellularLocation>
</comment>
<evidence type="ECO:0000313" key="10">
    <source>
        <dbReference type="EMBL" id="PMC62712.1"/>
    </source>
</evidence>
<feature type="transmembrane region" description="Helical" evidence="7">
    <location>
        <begin position="12"/>
        <end position="32"/>
    </location>
</feature>
<dbReference type="InterPro" id="IPR025383">
    <property type="entry name" value="MrpA_C/MbhD"/>
</dbReference>
<dbReference type="InterPro" id="IPR050622">
    <property type="entry name" value="CPA3_antiporter_subunitB"/>
</dbReference>
<dbReference type="Proteomes" id="UP000235363">
    <property type="component" value="Unassembled WGS sequence"/>
</dbReference>
<evidence type="ECO:0000256" key="6">
    <source>
        <dbReference type="ARBA" id="ARBA00023136"/>
    </source>
</evidence>
<dbReference type="AlphaFoldDB" id="A0A2N6T090"/>
<feature type="transmembrane region" description="Helical" evidence="7">
    <location>
        <begin position="211"/>
        <end position="234"/>
    </location>
</feature>
<evidence type="ECO:0000259" key="9">
    <source>
        <dbReference type="Pfam" id="PF13244"/>
    </source>
</evidence>
<accession>A0A2N6T090</accession>
<evidence type="ECO:0000256" key="3">
    <source>
        <dbReference type="ARBA" id="ARBA00022475"/>
    </source>
</evidence>
<dbReference type="InterPro" id="IPR007182">
    <property type="entry name" value="MnhB"/>
</dbReference>
<gene>
    <name evidence="10" type="ORF">CJ204_04260</name>
</gene>
<protein>
    <submittedName>
        <fullName evidence="10">Uncharacterized protein</fullName>
    </submittedName>
</protein>
<dbReference type="EMBL" id="PNHF01000007">
    <property type="protein sequence ID" value="PMC62712.1"/>
    <property type="molecule type" value="Genomic_DNA"/>
</dbReference>